<evidence type="ECO:0000313" key="2">
    <source>
        <dbReference type="EMBL" id="EFN61178.1"/>
    </source>
</evidence>
<feature type="compositionally biased region" description="Basic and acidic residues" evidence="1">
    <location>
        <begin position="16"/>
        <end position="25"/>
    </location>
</feature>
<dbReference type="InParanoid" id="E2AZD9"/>
<reference evidence="2 3" key="1">
    <citation type="journal article" date="2010" name="Science">
        <title>Genomic comparison of the ants Camponotus floridanus and Harpegnathos saltator.</title>
        <authorList>
            <person name="Bonasio R."/>
            <person name="Zhang G."/>
            <person name="Ye C."/>
            <person name="Mutti N.S."/>
            <person name="Fang X."/>
            <person name="Qin N."/>
            <person name="Donahue G."/>
            <person name="Yang P."/>
            <person name="Li Q."/>
            <person name="Li C."/>
            <person name="Zhang P."/>
            <person name="Huang Z."/>
            <person name="Berger S.L."/>
            <person name="Reinberg D."/>
            <person name="Wang J."/>
            <person name="Liebig J."/>
        </authorList>
    </citation>
    <scope>NUCLEOTIDE SEQUENCE [LARGE SCALE GENOMIC DNA]</scope>
    <source>
        <strain evidence="3">C129</strain>
    </source>
</reference>
<proteinExistence type="predicted"/>
<feature type="region of interest" description="Disordered" evidence="1">
    <location>
        <begin position="14"/>
        <end position="42"/>
    </location>
</feature>
<name>E2AZD9_CAMFO</name>
<dbReference type="EMBL" id="GL444207">
    <property type="protein sequence ID" value="EFN61178.1"/>
    <property type="molecule type" value="Genomic_DNA"/>
</dbReference>
<sequence length="246" mass="26818">MLGSEFYALPDAVEEMEGRGKEDPIHPCNSPRDNRSIGIGAPATLPIPEKHSSRAGNWAVSLAQVSAGYCSGNQGSGHLKPICRKRREIRLAKSKAAVLRCDTLRSAPDSVSQPIAMGIVVEGAHFESGGFIGEFVEIGTTSTVRFELCSITSLDVGASCSRRDDLGNSIVKSERQQRCSEYARSNEIYGSVVAIRQDVSRRTSRPVDGYRAEGRYERKIPVAKILPIGPGKMENEARTKRKIRVS</sequence>
<dbReference type="Proteomes" id="UP000000311">
    <property type="component" value="Unassembled WGS sequence"/>
</dbReference>
<keyword evidence="3" id="KW-1185">Reference proteome</keyword>
<gene>
    <name evidence="2" type="ORF">EAG_12737</name>
</gene>
<evidence type="ECO:0000313" key="3">
    <source>
        <dbReference type="Proteomes" id="UP000000311"/>
    </source>
</evidence>
<evidence type="ECO:0000256" key="1">
    <source>
        <dbReference type="SAM" id="MobiDB-lite"/>
    </source>
</evidence>
<dbReference type="AlphaFoldDB" id="E2AZD9"/>
<organism evidence="3">
    <name type="scientific">Camponotus floridanus</name>
    <name type="common">Florida carpenter ant</name>
    <dbReference type="NCBI Taxonomy" id="104421"/>
    <lineage>
        <taxon>Eukaryota</taxon>
        <taxon>Metazoa</taxon>
        <taxon>Ecdysozoa</taxon>
        <taxon>Arthropoda</taxon>
        <taxon>Hexapoda</taxon>
        <taxon>Insecta</taxon>
        <taxon>Pterygota</taxon>
        <taxon>Neoptera</taxon>
        <taxon>Endopterygota</taxon>
        <taxon>Hymenoptera</taxon>
        <taxon>Apocrita</taxon>
        <taxon>Aculeata</taxon>
        <taxon>Formicoidea</taxon>
        <taxon>Formicidae</taxon>
        <taxon>Formicinae</taxon>
        <taxon>Camponotus</taxon>
    </lineage>
</organism>
<accession>E2AZD9</accession>
<protein>
    <submittedName>
        <fullName evidence="2">Uncharacterized protein</fullName>
    </submittedName>
</protein>